<accession>Q6E6P8</accession>
<proteinExistence type="predicted"/>
<sequence length="50" mass="5578">MPFIPSIESYFKFSSSFNVVVKITWFLSSENLSKTLCSLSVERSSALNGV</sequence>
<dbReference type="EMBL" id="AY544190">
    <property type="protein sequence ID" value="AAT66132.1"/>
    <property type="molecule type" value="Genomic_DNA"/>
</dbReference>
<name>Q6E6P8_METAT</name>
<dbReference type="AlphaFoldDB" id="Q6E6P8"/>
<evidence type="ECO:0000313" key="1">
    <source>
        <dbReference type="EMBL" id="AAT66132.1"/>
    </source>
</evidence>
<organism evidence="1">
    <name type="scientific">Metamycoplasma arthritidis</name>
    <name type="common">Mycoplasma arthritidis</name>
    <dbReference type="NCBI Taxonomy" id="2111"/>
    <lineage>
        <taxon>Bacteria</taxon>
        <taxon>Bacillati</taxon>
        <taxon>Mycoplasmatota</taxon>
        <taxon>Mycoplasmoidales</taxon>
        <taxon>Metamycoplasmataceae</taxon>
        <taxon>Metamycoplasma</taxon>
    </lineage>
</organism>
<reference evidence="1" key="1">
    <citation type="journal article" date="2004" name="Plasmid">
        <title>Mycoplasma arthritidis bacteriophage MAV1 prophage integration, deletions, and strain-related polymorphisms.</title>
        <authorList>
            <person name="Washburn L.R."/>
            <person name="Miller E.J."/>
            <person name="Mukherjee S."/>
            <person name="Dannenbring D."/>
        </authorList>
    </citation>
    <scope>NUCLEOTIDE SEQUENCE</scope>
    <source>
        <strain evidence="1">ISR1</strain>
    </source>
</reference>
<feature type="non-terminal residue" evidence="1">
    <location>
        <position position="50"/>
    </location>
</feature>
<protein>
    <submittedName>
        <fullName evidence="1">Uncharacterized protein</fullName>
    </submittedName>
</protein>